<organism evidence="1">
    <name type="scientific">Eutreptiella gymnastica</name>
    <dbReference type="NCBI Taxonomy" id="73025"/>
    <lineage>
        <taxon>Eukaryota</taxon>
        <taxon>Discoba</taxon>
        <taxon>Euglenozoa</taxon>
        <taxon>Euglenida</taxon>
        <taxon>Spirocuta</taxon>
        <taxon>Euglenophyceae</taxon>
        <taxon>Eutreptiales</taxon>
        <taxon>Eutreptiaceae</taxon>
        <taxon>Eutreptiella</taxon>
    </lineage>
</organism>
<dbReference type="EMBL" id="HBJA01136615">
    <property type="protein sequence ID" value="CAE0835637.1"/>
    <property type="molecule type" value="Transcribed_RNA"/>
</dbReference>
<gene>
    <name evidence="1" type="ORF">EGYM00163_LOCUS46987</name>
</gene>
<dbReference type="AlphaFoldDB" id="A0A7S4GFT4"/>
<accession>A0A7S4GFT4</accession>
<protein>
    <submittedName>
        <fullName evidence="1">Uncharacterized protein</fullName>
    </submittedName>
</protein>
<proteinExistence type="predicted"/>
<reference evidence="1" key="1">
    <citation type="submission" date="2021-01" db="EMBL/GenBank/DDBJ databases">
        <authorList>
            <person name="Corre E."/>
            <person name="Pelletier E."/>
            <person name="Niang G."/>
            <person name="Scheremetjew M."/>
            <person name="Finn R."/>
            <person name="Kale V."/>
            <person name="Holt S."/>
            <person name="Cochrane G."/>
            <person name="Meng A."/>
            <person name="Brown T."/>
            <person name="Cohen L."/>
        </authorList>
    </citation>
    <scope>NUCLEOTIDE SEQUENCE</scope>
    <source>
        <strain evidence="1">CCMP1594</strain>
    </source>
</reference>
<name>A0A7S4GFT4_9EUGL</name>
<evidence type="ECO:0000313" key="1">
    <source>
        <dbReference type="EMBL" id="CAE0835637.1"/>
    </source>
</evidence>
<sequence>MLHVSPNRRLYTWHDIQQSPYRLCVKIPRWYTLESRLLAATPCTDFFLVGESMLVPIATTKGNSESYHPAANFPLLMTHNPARHTTSETYTTVQLYLQHRKSAIHLHAAPHHKEAGTNQVNTVMEQARFPVVKQASTSACLLQDNPLHGQGSCNLVIRHGPPRTCQLLQRG</sequence>